<protein>
    <submittedName>
        <fullName evidence="2">GNAT family protein</fullName>
    </submittedName>
</protein>
<dbReference type="Proteomes" id="UP001500866">
    <property type="component" value="Unassembled WGS sequence"/>
</dbReference>
<gene>
    <name evidence="2" type="ORF">GCM10009001_06250</name>
</gene>
<dbReference type="InterPro" id="IPR016181">
    <property type="entry name" value="Acyl_CoA_acyltransferase"/>
</dbReference>
<dbReference type="Gene3D" id="3.40.630.30">
    <property type="match status" value="1"/>
</dbReference>
<evidence type="ECO:0000313" key="3">
    <source>
        <dbReference type="Proteomes" id="UP001500866"/>
    </source>
</evidence>
<dbReference type="RefSeq" id="WP_343810230.1">
    <property type="nucleotide sequence ID" value="NZ_BAAADS010000003.1"/>
</dbReference>
<evidence type="ECO:0000313" key="2">
    <source>
        <dbReference type="EMBL" id="GAA0592896.1"/>
    </source>
</evidence>
<keyword evidence="3" id="KW-1185">Reference proteome</keyword>
<organism evidence="2 3">
    <name type="scientific">Virgibacillus siamensis</name>
    <dbReference type="NCBI Taxonomy" id="480071"/>
    <lineage>
        <taxon>Bacteria</taxon>
        <taxon>Bacillati</taxon>
        <taxon>Bacillota</taxon>
        <taxon>Bacilli</taxon>
        <taxon>Bacillales</taxon>
        <taxon>Bacillaceae</taxon>
        <taxon>Virgibacillus</taxon>
    </lineage>
</organism>
<feature type="domain" description="N-acetyltransferase" evidence="1">
    <location>
        <begin position="1"/>
        <end position="166"/>
    </location>
</feature>
<dbReference type="PROSITE" id="PS51186">
    <property type="entry name" value="GNAT"/>
    <property type="match status" value="1"/>
</dbReference>
<proteinExistence type="predicted"/>
<dbReference type="PANTHER" id="PTHR43415:SF3">
    <property type="entry name" value="GNAT-FAMILY ACETYLTRANSFERASE"/>
    <property type="match status" value="1"/>
</dbReference>
<dbReference type="PANTHER" id="PTHR43415">
    <property type="entry name" value="SPERMIDINE N(1)-ACETYLTRANSFERASE"/>
    <property type="match status" value="1"/>
</dbReference>
<dbReference type="Pfam" id="PF00583">
    <property type="entry name" value="Acetyltransf_1"/>
    <property type="match status" value="1"/>
</dbReference>
<accession>A0ABP3QKR2</accession>
<comment type="caution">
    <text evidence="2">The sequence shown here is derived from an EMBL/GenBank/DDBJ whole genome shotgun (WGS) entry which is preliminary data.</text>
</comment>
<dbReference type="SUPFAM" id="SSF55729">
    <property type="entry name" value="Acyl-CoA N-acyltransferases (Nat)"/>
    <property type="match status" value="1"/>
</dbReference>
<dbReference type="CDD" id="cd04301">
    <property type="entry name" value="NAT_SF"/>
    <property type="match status" value="1"/>
</dbReference>
<evidence type="ECO:0000259" key="1">
    <source>
        <dbReference type="PROSITE" id="PS51186"/>
    </source>
</evidence>
<dbReference type="InterPro" id="IPR000182">
    <property type="entry name" value="GNAT_dom"/>
</dbReference>
<sequence length="166" mass="19006">MLFREIKTADAEALVWLTQQVEASSDYMLWEPGEREIDFKKQLNMIENIKHKTNSTIFVAEHDSGLAGYLIAIGGNANRNRHSVYIVIGILPEYRGQRIGSKLFQALEKWALRQGVHRLELTAVTNNKAGLSLYKKMGFEIEGTKRDSLFMDGEFVDEYYMGKLLD</sequence>
<dbReference type="EMBL" id="BAAADS010000003">
    <property type="protein sequence ID" value="GAA0592896.1"/>
    <property type="molecule type" value="Genomic_DNA"/>
</dbReference>
<name>A0ABP3QKR2_9BACI</name>
<reference evidence="3" key="1">
    <citation type="journal article" date="2019" name="Int. J. Syst. Evol. Microbiol.">
        <title>The Global Catalogue of Microorganisms (GCM) 10K type strain sequencing project: providing services to taxonomists for standard genome sequencing and annotation.</title>
        <authorList>
            <consortium name="The Broad Institute Genomics Platform"/>
            <consortium name="The Broad Institute Genome Sequencing Center for Infectious Disease"/>
            <person name="Wu L."/>
            <person name="Ma J."/>
        </authorList>
    </citation>
    <scope>NUCLEOTIDE SEQUENCE [LARGE SCALE GENOMIC DNA]</scope>
    <source>
        <strain evidence="3">JCM 15395</strain>
    </source>
</reference>